<feature type="domain" description="ABC transporter" evidence="6">
    <location>
        <begin position="628"/>
        <end position="863"/>
    </location>
</feature>
<evidence type="ECO:0008006" key="9">
    <source>
        <dbReference type="Google" id="ProtNLM"/>
    </source>
</evidence>
<dbReference type="PANTHER" id="PTHR43158">
    <property type="entry name" value="SKFA PEPTIDE EXPORT ATP-BINDING PROTEIN SKFE"/>
    <property type="match status" value="1"/>
</dbReference>
<dbReference type="EMBL" id="JALJOR010000023">
    <property type="protein sequence ID" value="KAK9803153.1"/>
    <property type="molecule type" value="Genomic_DNA"/>
</dbReference>
<dbReference type="Pfam" id="PF00035">
    <property type="entry name" value="dsrm"/>
    <property type="match status" value="1"/>
</dbReference>
<evidence type="ECO:0000256" key="3">
    <source>
        <dbReference type="PROSITE-ProRule" id="PRU00266"/>
    </source>
</evidence>
<keyword evidence="1" id="KW-0547">Nucleotide-binding</keyword>
<dbReference type="GO" id="GO:0005524">
    <property type="term" value="F:ATP binding"/>
    <property type="evidence" value="ECO:0007669"/>
    <property type="project" value="UniProtKB-KW"/>
</dbReference>
<dbReference type="SMART" id="SM00382">
    <property type="entry name" value="AAA"/>
    <property type="match status" value="1"/>
</dbReference>
<evidence type="ECO:0000313" key="7">
    <source>
        <dbReference type="EMBL" id="KAK9803153.1"/>
    </source>
</evidence>
<feature type="domain" description="DRBM" evidence="5">
    <location>
        <begin position="374"/>
        <end position="451"/>
    </location>
</feature>
<evidence type="ECO:0000256" key="1">
    <source>
        <dbReference type="ARBA" id="ARBA00022741"/>
    </source>
</evidence>
<dbReference type="CDD" id="cd10845">
    <property type="entry name" value="DSRM_RNAse_III_family"/>
    <property type="match status" value="1"/>
</dbReference>
<proteinExistence type="predicted"/>
<dbReference type="InterPro" id="IPR003593">
    <property type="entry name" value="AAA+_ATPase"/>
</dbReference>
<evidence type="ECO:0000259" key="6">
    <source>
        <dbReference type="PROSITE" id="PS50893"/>
    </source>
</evidence>
<dbReference type="SUPFAM" id="SSF52540">
    <property type="entry name" value="P-loop containing nucleoside triphosphate hydrolases"/>
    <property type="match status" value="1"/>
</dbReference>
<dbReference type="InterPro" id="IPR014720">
    <property type="entry name" value="dsRBD_dom"/>
</dbReference>
<dbReference type="Pfam" id="PF00005">
    <property type="entry name" value="ABC_tran"/>
    <property type="match status" value="1"/>
</dbReference>
<evidence type="ECO:0000259" key="5">
    <source>
        <dbReference type="PROSITE" id="PS50137"/>
    </source>
</evidence>
<feature type="region of interest" description="Disordered" evidence="4">
    <location>
        <begin position="872"/>
        <end position="892"/>
    </location>
</feature>
<keyword evidence="2" id="KW-0067">ATP-binding</keyword>
<dbReference type="GO" id="GO:0003723">
    <property type="term" value="F:RNA binding"/>
    <property type="evidence" value="ECO:0007669"/>
    <property type="project" value="UniProtKB-UniRule"/>
</dbReference>
<dbReference type="GO" id="GO:0016887">
    <property type="term" value="F:ATP hydrolysis activity"/>
    <property type="evidence" value="ECO:0007669"/>
    <property type="project" value="InterPro"/>
</dbReference>
<keyword evidence="8" id="KW-1185">Reference proteome</keyword>
<dbReference type="InterPro" id="IPR027417">
    <property type="entry name" value="P-loop_NTPase"/>
</dbReference>
<organism evidence="7 8">
    <name type="scientific">[Myrmecia] bisecta</name>
    <dbReference type="NCBI Taxonomy" id="41462"/>
    <lineage>
        <taxon>Eukaryota</taxon>
        <taxon>Viridiplantae</taxon>
        <taxon>Chlorophyta</taxon>
        <taxon>core chlorophytes</taxon>
        <taxon>Trebouxiophyceae</taxon>
        <taxon>Trebouxiales</taxon>
        <taxon>Trebouxiaceae</taxon>
        <taxon>Myrmecia</taxon>
    </lineage>
</organism>
<dbReference type="Gene3D" id="3.40.50.300">
    <property type="entry name" value="P-loop containing nucleotide triphosphate hydrolases"/>
    <property type="match status" value="1"/>
</dbReference>
<evidence type="ECO:0000256" key="2">
    <source>
        <dbReference type="ARBA" id="ARBA00022840"/>
    </source>
</evidence>
<accession>A0AAW1P3K4</accession>
<dbReference type="PROSITE" id="PS50893">
    <property type="entry name" value="ABC_TRANSPORTER_2"/>
    <property type="match status" value="1"/>
</dbReference>
<dbReference type="PANTHER" id="PTHR43158:SF12">
    <property type="entry name" value="ABC TRANSPORTER FAMILY PROTEIN"/>
    <property type="match status" value="1"/>
</dbReference>
<sequence length="903" mass="99157">MSTSEEQTDPIETWEWEFMDEHKLIFDSGSAPFQYGLKPLVRISPISRKLELSELQLNRLPPEYTMLNNSHNMYDGMVVVHLQSEQGGCLVPLSPRLADGSVHCFGAQHTLQNLPAWKPVPVATGADLRAKNDYVVNYAAIKKLHHNYIPGADLLLRAPSSPSCILRASPDLGYVVIDDYTLHILNKRFFVPSAAPMPDGHPICLLGYAGSVDATWAVEYLGTPADYEKHVIECQASGTAPLPPAEFALPVADAQDRLYHLLQSEWISVDKLCAAPGTIRKSAFGVVEHTASAFCGFAGCPGVDLERPTHLRFLHLRAQKGALRQWNYGLSVLHPFFIRAYIGEILPALLMASAHEFPNELSCRDRRMASVGKHPKSALHEFYQHHIGQPEFQIIDESLPPQPPRFKCRVTCPPVQSSQGGFEQASFEGEGPSKKKAEHYAAAQALEYIKGKGFVVPSVIAVTNGISQPSVPGRADPSANTAEVQELREHVASLASQLSLLQGLAQPLTVPGGGRSILDEPAPIDIDSLTPEQVLQHLREAQAEHLALHAELRREIGRREQAIAILAAAARGNLVRFKAIGAIRRACLTKDCALPWCRGALRMVSTTVQPEGLECAGVVTTDSDSDAIKVQSLQYAYPGYAPVISDFSLSLPPGSRCLLVGANGAGKTTLLQILAGKHMVGQAVVRVLGRPAFHDIQLTSSGDLSYLGAQWRRDVSFAGYNVALQGDIGAGKMIFGVEGADPERRARLIELLDIDLSWRLNKLSDGQRRRVQICMGLLKPYRVLLLDEVTVDMDVVGRLDLLDFFREECEQRGATIIYATHIFDGLEKWISHLAYVSQGKLAKGGPVQSYPELHQGKLLHVVERWLRSEREEQRQAAKKGTAKAAAAPKASPYMPNKHMAFFR</sequence>
<name>A0AAW1P3K4_9CHLO</name>
<dbReference type="SUPFAM" id="SSF54768">
    <property type="entry name" value="dsRNA-binding domain-like"/>
    <property type="match status" value="1"/>
</dbReference>
<evidence type="ECO:0000313" key="8">
    <source>
        <dbReference type="Proteomes" id="UP001489004"/>
    </source>
</evidence>
<reference evidence="7 8" key="1">
    <citation type="journal article" date="2024" name="Nat. Commun.">
        <title>Phylogenomics reveals the evolutionary origins of lichenization in chlorophyte algae.</title>
        <authorList>
            <person name="Puginier C."/>
            <person name="Libourel C."/>
            <person name="Otte J."/>
            <person name="Skaloud P."/>
            <person name="Haon M."/>
            <person name="Grisel S."/>
            <person name="Petersen M."/>
            <person name="Berrin J.G."/>
            <person name="Delaux P.M."/>
            <person name="Dal Grande F."/>
            <person name="Keller J."/>
        </authorList>
    </citation>
    <scope>NUCLEOTIDE SEQUENCE [LARGE SCALE GENOMIC DNA]</scope>
    <source>
        <strain evidence="7 8">SAG 2043</strain>
    </source>
</reference>
<dbReference type="PROSITE" id="PS50137">
    <property type="entry name" value="DS_RBD"/>
    <property type="match status" value="1"/>
</dbReference>
<protein>
    <recommendedName>
        <fullName evidence="9">ABC transporter domain-containing protein</fullName>
    </recommendedName>
</protein>
<comment type="caution">
    <text evidence="7">The sequence shown here is derived from an EMBL/GenBank/DDBJ whole genome shotgun (WGS) entry which is preliminary data.</text>
</comment>
<evidence type="ECO:0000256" key="4">
    <source>
        <dbReference type="SAM" id="MobiDB-lite"/>
    </source>
</evidence>
<dbReference type="Proteomes" id="UP001489004">
    <property type="component" value="Unassembled WGS sequence"/>
</dbReference>
<dbReference type="Gene3D" id="3.30.160.20">
    <property type="match status" value="1"/>
</dbReference>
<keyword evidence="3" id="KW-0694">RNA-binding</keyword>
<gene>
    <name evidence="7" type="ORF">WJX72_004123</name>
</gene>
<dbReference type="InterPro" id="IPR003439">
    <property type="entry name" value="ABC_transporter-like_ATP-bd"/>
</dbReference>
<dbReference type="SMART" id="SM00358">
    <property type="entry name" value="DSRM"/>
    <property type="match status" value="1"/>
</dbReference>
<dbReference type="AlphaFoldDB" id="A0AAW1P3K4"/>